<accession>A0A803NW31</accession>
<evidence type="ECO:0000313" key="2">
    <source>
        <dbReference type="EnsemblPlants" id="cds.evm.model.02.2031"/>
    </source>
</evidence>
<dbReference type="AlphaFoldDB" id="A0A803NW31"/>
<keyword evidence="3" id="KW-1185">Reference proteome</keyword>
<feature type="compositionally biased region" description="Basic and acidic residues" evidence="1">
    <location>
        <begin position="11"/>
        <end position="21"/>
    </location>
</feature>
<sequence>MSPQHHLSNTRGDDVTPRLDRSSWNPEGGSRYNCLFLQDYDITKVNIASNRPSVIYAYTTIFIIVPCNGKLVTIAGMKTVTHCSFKVRTQAVTLGFTLWEEFQALSLLLEDEAQMEYKYGQEQH</sequence>
<reference evidence="2" key="1">
    <citation type="submission" date="2018-11" db="EMBL/GenBank/DDBJ databases">
        <authorList>
            <person name="Grassa J C."/>
        </authorList>
    </citation>
    <scope>NUCLEOTIDE SEQUENCE [LARGE SCALE GENOMIC DNA]</scope>
</reference>
<protein>
    <submittedName>
        <fullName evidence="2">Uncharacterized protein</fullName>
    </submittedName>
</protein>
<reference evidence="2" key="2">
    <citation type="submission" date="2021-03" db="UniProtKB">
        <authorList>
            <consortium name="EnsemblPlants"/>
        </authorList>
    </citation>
    <scope>IDENTIFICATION</scope>
</reference>
<feature type="compositionally biased region" description="Polar residues" evidence="1">
    <location>
        <begin position="1"/>
        <end position="10"/>
    </location>
</feature>
<dbReference type="Gramene" id="evm.model.02.2031">
    <property type="protein sequence ID" value="cds.evm.model.02.2031"/>
    <property type="gene ID" value="evm.TU.02.2031"/>
</dbReference>
<proteinExistence type="predicted"/>
<dbReference type="EMBL" id="UZAU01000229">
    <property type="status" value="NOT_ANNOTATED_CDS"/>
    <property type="molecule type" value="Genomic_DNA"/>
</dbReference>
<dbReference type="EnsemblPlants" id="evm.model.02.2031">
    <property type="protein sequence ID" value="cds.evm.model.02.2031"/>
    <property type="gene ID" value="evm.TU.02.2031"/>
</dbReference>
<evidence type="ECO:0000313" key="3">
    <source>
        <dbReference type="Proteomes" id="UP000596661"/>
    </source>
</evidence>
<name>A0A803NW31_CANSA</name>
<evidence type="ECO:0000256" key="1">
    <source>
        <dbReference type="SAM" id="MobiDB-lite"/>
    </source>
</evidence>
<dbReference type="Proteomes" id="UP000596661">
    <property type="component" value="Chromosome 2"/>
</dbReference>
<organism evidence="2 3">
    <name type="scientific">Cannabis sativa</name>
    <name type="common">Hemp</name>
    <name type="synonym">Marijuana</name>
    <dbReference type="NCBI Taxonomy" id="3483"/>
    <lineage>
        <taxon>Eukaryota</taxon>
        <taxon>Viridiplantae</taxon>
        <taxon>Streptophyta</taxon>
        <taxon>Embryophyta</taxon>
        <taxon>Tracheophyta</taxon>
        <taxon>Spermatophyta</taxon>
        <taxon>Magnoliopsida</taxon>
        <taxon>eudicotyledons</taxon>
        <taxon>Gunneridae</taxon>
        <taxon>Pentapetalae</taxon>
        <taxon>rosids</taxon>
        <taxon>fabids</taxon>
        <taxon>Rosales</taxon>
        <taxon>Cannabaceae</taxon>
        <taxon>Cannabis</taxon>
    </lineage>
</organism>
<feature type="region of interest" description="Disordered" evidence="1">
    <location>
        <begin position="1"/>
        <end position="30"/>
    </location>
</feature>